<evidence type="ECO:0000313" key="8">
    <source>
        <dbReference type="EMBL" id="KAK6174744.1"/>
    </source>
</evidence>
<dbReference type="AlphaFoldDB" id="A0AAN8JEU8"/>
<evidence type="ECO:0000313" key="9">
    <source>
        <dbReference type="Proteomes" id="UP001347796"/>
    </source>
</evidence>
<dbReference type="PANTHER" id="PTHR16950">
    <property type="entry name" value="ZINC TRANSPORTER SLC39A7 HISTIDINE-RICH MEMBRANE PROTEIN KE4"/>
    <property type="match status" value="1"/>
</dbReference>
<comment type="subcellular location">
    <subcellularLocation>
        <location evidence="1">Membrane</location>
        <topology evidence="1">Multi-pass membrane protein</topology>
    </subcellularLocation>
</comment>
<dbReference type="GO" id="GO:0005385">
    <property type="term" value="F:zinc ion transmembrane transporter activity"/>
    <property type="evidence" value="ECO:0007669"/>
    <property type="project" value="TreeGrafter"/>
</dbReference>
<evidence type="ECO:0000256" key="2">
    <source>
        <dbReference type="ARBA" id="ARBA00022692"/>
    </source>
</evidence>
<dbReference type="GO" id="GO:0006882">
    <property type="term" value="P:intracellular zinc ion homeostasis"/>
    <property type="evidence" value="ECO:0007669"/>
    <property type="project" value="TreeGrafter"/>
</dbReference>
<dbReference type="InterPro" id="IPR003689">
    <property type="entry name" value="ZIP"/>
</dbReference>
<comment type="caution">
    <text evidence="8">The sequence shown here is derived from an EMBL/GenBank/DDBJ whole genome shotgun (WGS) entry which is preliminary data.</text>
</comment>
<dbReference type="Pfam" id="PF02535">
    <property type="entry name" value="Zip"/>
    <property type="match status" value="1"/>
</dbReference>
<name>A0AAN8JEU8_PATCE</name>
<feature type="transmembrane region" description="Helical" evidence="6">
    <location>
        <begin position="328"/>
        <end position="350"/>
    </location>
</feature>
<keyword evidence="4 6" id="KW-0472">Membrane</keyword>
<keyword evidence="2 6" id="KW-0812">Transmembrane</keyword>
<feature type="transmembrane region" description="Helical" evidence="6">
    <location>
        <begin position="141"/>
        <end position="159"/>
    </location>
</feature>
<feature type="transmembrane region" description="Helical" evidence="6">
    <location>
        <begin position="68"/>
        <end position="88"/>
    </location>
</feature>
<feature type="compositionally biased region" description="Acidic residues" evidence="5">
    <location>
        <begin position="168"/>
        <end position="179"/>
    </location>
</feature>
<feature type="compositionally biased region" description="Polar residues" evidence="5">
    <location>
        <begin position="186"/>
        <end position="196"/>
    </location>
</feature>
<organism evidence="8 9">
    <name type="scientific">Patella caerulea</name>
    <name type="common">Rayed Mediterranean limpet</name>
    <dbReference type="NCBI Taxonomy" id="87958"/>
    <lineage>
        <taxon>Eukaryota</taxon>
        <taxon>Metazoa</taxon>
        <taxon>Spiralia</taxon>
        <taxon>Lophotrochozoa</taxon>
        <taxon>Mollusca</taxon>
        <taxon>Gastropoda</taxon>
        <taxon>Patellogastropoda</taxon>
        <taxon>Patelloidea</taxon>
        <taxon>Patellidae</taxon>
        <taxon>Patella</taxon>
    </lineage>
</organism>
<dbReference type="PANTHER" id="PTHR16950:SF16">
    <property type="entry name" value="ZINC TRANSPORTER ZIP13"/>
    <property type="match status" value="1"/>
</dbReference>
<proteinExistence type="predicted"/>
<dbReference type="Proteomes" id="UP001347796">
    <property type="component" value="Unassembled WGS sequence"/>
</dbReference>
<feature type="transmembrane region" description="Helical" evidence="6">
    <location>
        <begin position="108"/>
        <end position="126"/>
    </location>
</feature>
<evidence type="ECO:0008006" key="10">
    <source>
        <dbReference type="Google" id="ProtNLM"/>
    </source>
</evidence>
<dbReference type="EMBL" id="JAZGQO010000011">
    <property type="protein sequence ID" value="KAK6174744.1"/>
    <property type="molecule type" value="Genomic_DNA"/>
</dbReference>
<reference evidence="8 9" key="1">
    <citation type="submission" date="2024-01" db="EMBL/GenBank/DDBJ databases">
        <title>The genome of the rayed Mediterranean limpet Patella caerulea (Linnaeus, 1758).</title>
        <authorList>
            <person name="Anh-Thu Weber A."/>
            <person name="Halstead-Nussloch G."/>
        </authorList>
    </citation>
    <scope>NUCLEOTIDE SEQUENCE [LARGE SCALE GENOMIC DNA]</scope>
    <source>
        <strain evidence="8">AATW-2023a</strain>
        <tissue evidence="8">Whole specimen</tissue>
    </source>
</reference>
<evidence type="ECO:0000256" key="6">
    <source>
        <dbReference type="SAM" id="Phobius"/>
    </source>
</evidence>
<gene>
    <name evidence="8" type="ORF">SNE40_017966</name>
</gene>
<feature type="transmembrane region" description="Helical" evidence="6">
    <location>
        <begin position="298"/>
        <end position="316"/>
    </location>
</feature>
<sequence>MGCYQVTLILLITLVIYITVSAADIHRTKTALHRTKSRRDCNSVQGDVASDCDSNENMLLGHLTYETWCYSLLSAVLVGLSGIFPLLVIPIEAGPSLKQGAAAARLKLLLSFAVGALLGDVFLHLLPEAWGHLDKDSGPQAYTNVGLWVIAGILMFLIIEKVFGEKEDEDEDDDEDEIQENDKTKQINNSHTSTENLRQRNHIINDKIIKHNIPIRPRTRQSSLHKIEKIAVSGYLNLLANVIDNFTHGLAVGGSYLVSKKVGLVTTLAILLHEIPHEIGDFAILLKSGFNRWKAAKAQLLTASGGILGAITALSAETPEAAGDRTAWILPFTSGGFLYIALVTVVPDLLQERKGRESLKQVISLISGVSSMVMVTYLFEE</sequence>
<evidence type="ECO:0000256" key="4">
    <source>
        <dbReference type="ARBA" id="ARBA00023136"/>
    </source>
</evidence>
<keyword evidence="3 6" id="KW-1133">Transmembrane helix</keyword>
<protein>
    <recommendedName>
        <fullName evidence="10">Zinc transporter ZIP13</fullName>
    </recommendedName>
</protein>
<keyword evidence="9" id="KW-1185">Reference proteome</keyword>
<feature type="chain" id="PRO_5042869145" description="Zinc transporter ZIP13" evidence="7">
    <location>
        <begin position="23"/>
        <end position="381"/>
    </location>
</feature>
<accession>A0AAN8JEU8</accession>
<evidence type="ECO:0000256" key="5">
    <source>
        <dbReference type="SAM" id="MobiDB-lite"/>
    </source>
</evidence>
<evidence type="ECO:0000256" key="1">
    <source>
        <dbReference type="ARBA" id="ARBA00004141"/>
    </source>
</evidence>
<evidence type="ECO:0000256" key="3">
    <source>
        <dbReference type="ARBA" id="ARBA00022989"/>
    </source>
</evidence>
<keyword evidence="7" id="KW-0732">Signal</keyword>
<evidence type="ECO:0000256" key="7">
    <source>
        <dbReference type="SAM" id="SignalP"/>
    </source>
</evidence>
<feature type="region of interest" description="Disordered" evidence="5">
    <location>
        <begin position="168"/>
        <end position="196"/>
    </location>
</feature>
<feature type="signal peptide" evidence="7">
    <location>
        <begin position="1"/>
        <end position="22"/>
    </location>
</feature>
<dbReference type="GO" id="GO:0016020">
    <property type="term" value="C:membrane"/>
    <property type="evidence" value="ECO:0007669"/>
    <property type="project" value="UniProtKB-SubCell"/>
</dbReference>
<feature type="transmembrane region" description="Helical" evidence="6">
    <location>
        <begin position="362"/>
        <end position="379"/>
    </location>
</feature>